<evidence type="ECO:0000256" key="3">
    <source>
        <dbReference type="ARBA" id="ARBA00022692"/>
    </source>
</evidence>
<keyword evidence="4" id="KW-0472">Membrane</keyword>
<sequence>MTKTFSPGKRVNIWTAAIVVFLLPFRLTAAEHDHRITLSDISLDTVLEHALEAAPELILADSAQLQADSFTYLGSRWINGSPSLETTFIDDAMGSDVGLREMEAGVSINLWRPGERQSAQALGNAYRLRSETWQAWFEWMVAGRVRDSLANLESADLALQRAEQAEADAEALFEMATTLKEIGLISDMDLYQVESLWLNARKKTVASEAVLVDAEREYQVLTQGLDTRPDTPLREEQSSVALIDSQHPAMALLQSDLNINMAEIETAKRQAKGSPTMRMGVRRERGGFSQPYIDSLGVSISIPLNSKHMIDASTADARAARNDAELTVINQHRLLTSQLHEIEHRLSSFKTEIPLAERENELGERRRKMAEIAYSNGEIDSTQVIQAIQQAQQSAYAYQRVLMEQQHLISQYNQIVGVIP</sequence>
<dbReference type="GO" id="GO:0015562">
    <property type="term" value="F:efflux transmembrane transporter activity"/>
    <property type="evidence" value="ECO:0007669"/>
    <property type="project" value="InterPro"/>
</dbReference>
<organism evidence="7 8">
    <name type="scientific">Pseudohongiella nitratireducens</name>
    <dbReference type="NCBI Taxonomy" id="1768907"/>
    <lineage>
        <taxon>Bacteria</taxon>
        <taxon>Pseudomonadati</taxon>
        <taxon>Pseudomonadota</taxon>
        <taxon>Gammaproteobacteria</taxon>
        <taxon>Pseudomonadales</taxon>
        <taxon>Pseudohongiellaceae</taxon>
        <taxon>Pseudohongiella</taxon>
    </lineage>
</organism>
<keyword evidence="8" id="KW-1185">Reference proteome</keyword>
<dbReference type="PANTHER" id="PTHR30026:SF20">
    <property type="entry name" value="OUTER MEMBRANE PROTEIN TOLC"/>
    <property type="match status" value="1"/>
</dbReference>
<evidence type="ECO:0000313" key="7">
    <source>
        <dbReference type="EMBL" id="GFZ79528.1"/>
    </source>
</evidence>
<protein>
    <recommendedName>
        <fullName evidence="9">Outer membrane efflux protein</fullName>
    </recommendedName>
</protein>
<keyword evidence="6" id="KW-0175">Coiled coil</keyword>
<dbReference type="Proteomes" id="UP000627715">
    <property type="component" value="Unassembled WGS sequence"/>
</dbReference>
<evidence type="ECO:0008006" key="9">
    <source>
        <dbReference type="Google" id="ProtNLM"/>
    </source>
</evidence>
<comment type="subcellular location">
    <subcellularLocation>
        <location evidence="1">Cell outer membrane</location>
    </subcellularLocation>
</comment>
<evidence type="ECO:0000256" key="6">
    <source>
        <dbReference type="SAM" id="Coils"/>
    </source>
</evidence>
<evidence type="ECO:0000256" key="4">
    <source>
        <dbReference type="ARBA" id="ARBA00023136"/>
    </source>
</evidence>
<dbReference type="GO" id="GO:1990281">
    <property type="term" value="C:efflux pump complex"/>
    <property type="evidence" value="ECO:0007669"/>
    <property type="project" value="TreeGrafter"/>
</dbReference>
<dbReference type="InterPro" id="IPR051906">
    <property type="entry name" value="TolC-like"/>
</dbReference>
<keyword evidence="2" id="KW-1134">Transmembrane beta strand</keyword>
<dbReference type="GO" id="GO:0015288">
    <property type="term" value="F:porin activity"/>
    <property type="evidence" value="ECO:0007669"/>
    <property type="project" value="TreeGrafter"/>
</dbReference>
<dbReference type="EMBL" id="BMIY01000010">
    <property type="protein sequence ID" value="GFZ79528.1"/>
    <property type="molecule type" value="Genomic_DNA"/>
</dbReference>
<dbReference type="Gene3D" id="1.20.1600.10">
    <property type="entry name" value="Outer membrane efflux proteins (OEP)"/>
    <property type="match status" value="1"/>
</dbReference>
<accession>A0A916QLI8</accession>
<dbReference type="GO" id="GO:0009279">
    <property type="term" value="C:cell outer membrane"/>
    <property type="evidence" value="ECO:0007669"/>
    <property type="project" value="UniProtKB-SubCell"/>
</dbReference>
<dbReference type="AlphaFoldDB" id="A0A916QLI8"/>
<proteinExistence type="predicted"/>
<reference evidence="7" key="2">
    <citation type="submission" date="2020-09" db="EMBL/GenBank/DDBJ databases">
        <authorList>
            <person name="Sun Q."/>
            <person name="Zhou Y."/>
        </authorList>
    </citation>
    <scope>NUCLEOTIDE SEQUENCE</scope>
    <source>
        <strain evidence="7">CGMCC 1.15425</strain>
    </source>
</reference>
<keyword evidence="3" id="KW-0812">Transmembrane</keyword>
<comment type="caution">
    <text evidence="7">The sequence shown here is derived from an EMBL/GenBank/DDBJ whole genome shotgun (WGS) entry which is preliminary data.</text>
</comment>
<evidence type="ECO:0000256" key="2">
    <source>
        <dbReference type="ARBA" id="ARBA00022452"/>
    </source>
</evidence>
<dbReference type="OrthoDB" id="8478097at2"/>
<feature type="coiled-coil region" evidence="6">
    <location>
        <begin position="145"/>
        <end position="175"/>
    </location>
</feature>
<dbReference type="RefSeq" id="WP_068810043.1">
    <property type="nucleotide sequence ID" value="NZ_BMIY01000010.1"/>
</dbReference>
<dbReference type="PANTHER" id="PTHR30026">
    <property type="entry name" value="OUTER MEMBRANE PROTEIN TOLC"/>
    <property type="match status" value="1"/>
</dbReference>
<keyword evidence="5" id="KW-0998">Cell outer membrane</keyword>
<reference evidence="7" key="1">
    <citation type="journal article" date="2014" name="Int. J. Syst. Evol. Microbiol.">
        <title>Complete genome sequence of Corynebacterium casei LMG S-19264T (=DSM 44701T), isolated from a smear-ripened cheese.</title>
        <authorList>
            <consortium name="US DOE Joint Genome Institute (JGI-PGF)"/>
            <person name="Walter F."/>
            <person name="Albersmeier A."/>
            <person name="Kalinowski J."/>
            <person name="Ruckert C."/>
        </authorList>
    </citation>
    <scope>NUCLEOTIDE SEQUENCE</scope>
    <source>
        <strain evidence="7">CGMCC 1.15425</strain>
    </source>
</reference>
<evidence type="ECO:0000313" key="8">
    <source>
        <dbReference type="Proteomes" id="UP000627715"/>
    </source>
</evidence>
<evidence type="ECO:0000256" key="5">
    <source>
        <dbReference type="ARBA" id="ARBA00023237"/>
    </source>
</evidence>
<name>A0A916QLI8_9GAMM</name>
<evidence type="ECO:0000256" key="1">
    <source>
        <dbReference type="ARBA" id="ARBA00004442"/>
    </source>
</evidence>
<dbReference type="SUPFAM" id="SSF56954">
    <property type="entry name" value="Outer membrane efflux proteins (OEP)"/>
    <property type="match status" value="1"/>
</dbReference>
<gene>
    <name evidence="7" type="ORF">GCM10011403_23220</name>
</gene>